<gene>
    <name evidence="1" type="ORF">Ga0061061_11435</name>
</gene>
<protein>
    <submittedName>
        <fullName evidence="1">Uncharacterized protein</fullName>
    </submittedName>
</protein>
<evidence type="ECO:0000313" key="1">
    <source>
        <dbReference type="EMBL" id="CUA90627.1"/>
    </source>
</evidence>
<evidence type="ECO:0000313" key="2">
    <source>
        <dbReference type="Proteomes" id="UP000182178"/>
    </source>
</evidence>
<sequence length="60" mass="6713">MLDTVQKRAALMRHLESAISLAHELNEPTTEYLIERAIDEARAQQIPSLMIGDVSQPPGR</sequence>
<dbReference type="Proteomes" id="UP000182178">
    <property type="component" value="Unassembled WGS sequence"/>
</dbReference>
<dbReference type="EMBL" id="CYHC01000014">
    <property type="protein sequence ID" value="CUA90627.1"/>
    <property type="molecule type" value="Genomic_DNA"/>
</dbReference>
<organism evidence="1 2">
    <name type="scientific">Chelatococcus sambhunathii</name>
    <dbReference type="NCBI Taxonomy" id="363953"/>
    <lineage>
        <taxon>Bacteria</taxon>
        <taxon>Pseudomonadati</taxon>
        <taxon>Pseudomonadota</taxon>
        <taxon>Alphaproteobacteria</taxon>
        <taxon>Hyphomicrobiales</taxon>
        <taxon>Chelatococcaceae</taxon>
        <taxon>Chelatococcus</taxon>
    </lineage>
</organism>
<keyword evidence="2" id="KW-1185">Reference proteome</keyword>
<accession>A0ABM9U8Y4</accession>
<name>A0ABM9U8Y4_9HYPH</name>
<comment type="caution">
    <text evidence="1">The sequence shown here is derived from an EMBL/GenBank/DDBJ whole genome shotgun (WGS) entry which is preliminary data.</text>
</comment>
<proteinExistence type="predicted"/>
<dbReference type="RefSeq" id="WP_055460830.1">
    <property type="nucleotide sequence ID" value="NZ_CYHC01000014.1"/>
</dbReference>
<reference evidence="1 2" key="1">
    <citation type="submission" date="2015-08" db="EMBL/GenBank/DDBJ databases">
        <authorList>
            <person name="Varghese N."/>
        </authorList>
    </citation>
    <scope>NUCLEOTIDE SEQUENCE [LARGE SCALE GENOMIC DNA]</scope>
    <source>
        <strain evidence="1 2">DSM 18167</strain>
    </source>
</reference>